<proteinExistence type="predicted"/>
<sequence length="73" mass="8356">MYTMTDFKTKKQLKETIARGQKLRIYQPGGVFAPPEAAPDYTGKAYREGPHYPKPHTWYAEAWLEGGIIVKVK</sequence>
<reference evidence="1" key="1">
    <citation type="submission" date="2020-03" db="EMBL/GenBank/DDBJ databases">
        <title>The deep terrestrial virosphere.</title>
        <authorList>
            <person name="Holmfeldt K."/>
            <person name="Nilsson E."/>
            <person name="Simone D."/>
            <person name="Lopez-Fernandez M."/>
            <person name="Wu X."/>
            <person name="de Brujin I."/>
            <person name="Lundin D."/>
            <person name="Andersson A."/>
            <person name="Bertilsson S."/>
            <person name="Dopson M."/>
        </authorList>
    </citation>
    <scope>NUCLEOTIDE SEQUENCE</scope>
    <source>
        <strain evidence="1">MM415B04765</strain>
    </source>
</reference>
<gene>
    <name evidence="1" type="ORF">MM415B04765_0009</name>
</gene>
<organism evidence="1">
    <name type="scientific">viral metagenome</name>
    <dbReference type="NCBI Taxonomy" id="1070528"/>
    <lineage>
        <taxon>unclassified sequences</taxon>
        <taxon>metagenomes</taxon>
        <taxon>organismal metagenomes</taxon>
    </lineage>
</organism>
<evidence type="ECO:0000313" key="1">
    <source>
        <dbReference type="EMBL" id="QJA92256.1"/>
    </source>
</evidence>
<dbReference type="EMBL" id="MT143051">
    <property type="protein sequence ID" value="QJA92256.1"/>
    <property type="molecule type" value="Genomic_DNA"/>
</dbReference>
<name>A0A6M3LB98_9ZZZZ</name>
<dbReference type="AlphaFoldDB" id="A0A6M3LB98"/>
<protein>
    <submittedName>
        <fullName evidence="1">Uncharacterized protein</fullName>
    </submittedName>
</protein>
<accession>A0A6M3LB98</accession>